<comment type="caution">
    <text evidence="1">The sequence shown here is derived from an EMBL/GenBank/DDBJ whole genome shotgun (WGS) entry which is preliminary data.</text>
</comment>
<gene>
    <name evidence="1" type="ORF">DPMN_148339</name>
</gene>
<reference evidence="1" key="1">
    <citation type="journal article" date="2019" name="bioRxiv">
        <title>The Genome of the Zebra Mussel, Dreissena polymorpha: A Resource for Invasive Species Research.</title>
        <authorList>
            <person name="McCartney M.A."/>
            <person name="Auch B."/>
            <person name="Kono T."/>
            <person name="Mallez S."/>
            <person name="Zhang Y."/>
            <person name="Obille A."/>
            <person name="Becker A."/>
            <person name="Abrahante J.E."/>
            <person name="Garbe J."/>
            <person name="Badalamenti J.P."/>
            <person name="Herman A."/>
            <person name="Mangelson H."/>
            <person name="Liachko I."/>
            <person name="Sullivan S."/>
            <person name="Sone E.D."/>
            <person name="Koren S."/>
            <person name="Silverstein K.A.T."/>
            <person name="Beckman K.B."/>
            <person name="Gohl D.M."/>
        </authorList>
    </citation>
    <scope>NUCLEOTIDE SEQUENCE</scope>
    <source>
        <strain evidence="1">Duluth1</strain>
        <tissue evidence="1">Whole animal</tissue>
    </source>
</reference>
<keyword evidence="2" id="KW-1185">Reference proteome</keyword>
<dbReference type="EMBL" id="JAIWYP010000007">
    <property type="protein sequence ID" value="KAH3794800.1"/>
    <property type="molecule type" value="Genomic_DNA"/>
</dbReference>
<sequence>MISSSDEDDGKSSVSPLVPKEDIVLFNTVYSVAKEEMPSEKVNSLLQLQRINGVDVQYKN</sequence>
<dbReference type="AlphaFoldDB" id="A0A9D4F9M4"/>
<evidence type="ECO:0000313" key="2">
    <source>
        <dbReference type="Proteomes" id="UP000828390"/>
    </source>
</evidence>
<dbReference type="Proteomes" id="UP000828390">
    <property type="component" value="Unassembled WGS sequence"/>
</dbReference>
<evidence type="ECO:0000313" key="1">
    <source>
        <dbReference type="EMBL" id="KAH3794800.1"/>
    </source>
</evidence>
<protein>
    <submittedName>
        <fullName evidence="1">Uncharacterized protein</fullName>
    </submittedName>
</protein>
<proteinExistence type="predicted"/>
<accession>A0A9D4F9M4</accession>
<reference evidence="1" key="2">
    <citation type="submission" date="2020-11" db="EMBL/GenBank/DDBJ databases">
        <authorList>
            <person name="McCartney M.A."/>
            <person name="Auch B."/>
            <person name="Kono T."/>
            <person name="Mallez S."/>
            <person name="Becker A."/>
            <person name="Gohl D.M."/>
            <person name="Silverstein K.A.T."/>
            <person name="Koren S."/>
            <person name="Bechman K.B."/>
            <person name="Herman A."/>
            <person name="Abrahante J.E."/>
            <person name="Garbe J."/>
        </authorList>
    </citation>
    <scope>NUCLEOTIDE SEQUENCE</scope>
    <source>
        <strain evidence="1">Duluth1</strain>
        <tissue evidence="1">Whole animal</tissue>
    </source>
</reference>
<name>A0A9D4F9M4_DREPO</name>
<organism evidence="1 2">
    <name type="scientific">Dreissena polymorpha</name>
    <name type="common">Zebra mussel</name>
    <name type="synonym">Mytilus polymorpha</name>
    <dbReference type="NCBI Taxonomy" id="45954"/>
    <lineage>
        <taxon>Eukaryota</taxon>
        <taxon>Metazoa</taxon>
        <taxon>Spiralia</taxon>
        <taxon>Lophotrochozoa</taxon>
        <taxon>Mollusca</taxon>
        <taxon>Bivalvia</taxon>
        <taxon>Autobranchia</taxon>
        <taxon>Heteroconchia</taxon>
        <taxon>Euheterodonta</taxon>
        <taxon>Imparidentia</taxon>
        <taxon>Neoheterodontei</taxon>
        <taxon>Myida</taxon>
        <taxon>Dreissenoidea</taxon>
        <taxon>Dreissenidae</taxon>
        <taxon>Dreissena</taxon>
    </lineage>
</organism>